<evidence type="ECO:0000256" key="6">
    <source>
        <dbReference type="ARBA" id="ARBA00022729"/>
    </source>
</evidence>
<dbReference type="FunFam" id="2.20.100.10:FF:000017">
    <property type="entry name" value="Thrombospondin type 1 domain containing 7A"/>
    <property type="match status" value="1"/>
</dbReference>
<dbReference type="Pfam" id="PF19028">
    <property type="entry name" value="TSP1_spondin"/>
    <property type="match status" value="7"/>
</dbReference>
<feature type="compositionally biased region" description="Low complexity" evidence="15">
    <location>
        <begin position="22"/>
        <end position="33"/>
    </location>
</feature>
<evidence type="ECO:0000256" key="15">
    <source>
        <dbReference type="SAM" id="MobiDB-lite"/>
    </source>
</evidence>
<dbReference type="Pfam" id="PF23308">
    <property type="entry name" value="TSP1_TSH7A-B_C"/>
    <property type="match status" value="1"/>
</dbReference>
<evidence type="ECO:0000256" key="7">
    <source>
        <dbReference type="ARBA" id="ARBA00022737"/>
    </source>
</evidence>
<comment type="caution">
    <text evidence="19">The sequence shown here is derived from an EMBL/GenBank/DDBJ whole genome shotgun (WGS) entry which is preliminary data.</text>
</comment>
<organism evidence="19 20">
    <name type="scientific">Megalops atlanticus</name>
    <name type="common">Tarpon</name>
    <name type="synonym">Clupea gigantea</name>
    <dbReference type="NCBI Taxonomy" id="7932"/>
    <lineage>
        <taxon>Eukaryota</taxon>
        <taxon>Metazoa</taxon>
        <taxon>Chordata</taxon>
        <taxon>Craniata</taxon>
        <taxon>Vertebrata</taxon>
        <taxon>Euteleostomi</taxon>
        <taxon>Actinopterygii</taxon>
        <taxon>Neopterygii</taxon>
        <taxon>Teleostei</taxon>
        <taxon>Elopiformes</taxon>
        <taxon>Megalopidae</taxon>
        <taxon>Megalops</taxon>
    </lineage>
</organism>
<dbReference type="GO" id="GO:0005886">
    <property type="term" value="C:plasma membrane"/>
    <property type="evidence" value="ECO:0007669"/>
    <property type="project" value="UniProtKB-SubCell"/>
</dbReference>
<dbReference type="SUPFAM" id="SSF82895">
    <property type="entry name" value="TSP-1 type 1 repeat"/>
    <property type="match status" value="11"/>
</dbReference>
<keyword evidence="13" id="KW-0966">Cell projection</keyword>
<keyword evidence="5 16" id="KW-0812">Transmembrane</keyword>
<sequence length="1683" mass="186392">MRRKPRLHLCPDPPLSSPPERTATTPHPCPAATSDDCHPSGSGVSKTKKSICRTMILKDDFGVAAWTWRTGNYLLLLMSLIAAQVKADLESQKHKHYTWKAGQWGRCMGETCGPGGVQSRTVWCVHAEGWTTHHSNCRHGDKPESQRRCFRVCEWHQELFEWEASEWGGCALVPAAVAGGVGARPAECVTAQHGIQRRTVQCVRRSNRTAVTEHICEFFSPRPAAEQACLVPCPHDCVVSAFSAWSGCSRTCGPGLQHRTRAVLAAPVYGGADCPDLTQTRTCGNPQPCPEGREEHRYSLKVGPWSECRLPHQKEALLGGRTTLDFSADAARKNPVKDHVQSTAARHHHHHHHHHHQHHSAKTWDSEIGYQTRQVRCTRNDGKNAMLSLCIHDNAPVTFQSCVMPRDCETSHWSLWSLCSKTCQAADLSPGYRTRTRGLKQVPIGGGKECPPLEEKEACNIVGDLLPKCPRYVWRSTDWGECQVTPLLSQQNRRHNNLSALCGGGIQTREMYCVQVPGDSTPHHSKQVSRPVSSRLCAGETPSAVQRCSIPCPQQCLLSHWSAWGPCLHDNCMEPQGKKGFRQRTRQVLGEAAGDGCPHLTESMPCEDPACFAWWVASEEPCVPSEGVCGPGTQTLGLLCTTAQGVPVPSERCPDDAPPSQVPCHLSCPGDCVISSWSSWSSCSHSCSTKNSEGRQSRTRAVLALPGEGGKPCPPASALEEWRPCNEHPCIVFYWEASPWGPCAEDPTMSSLNGTNAWTMEPTCAVGVQTRKVTCMKMGVGQVIPKRCPDSSRPDTVRPCLLPCKKDCIVTPFSEWTLCPTTCQPANATPATQSRYRIIIQRSASGGEECPDTLYEERECESLPVCPAYSWKTHKWSQCALVPDSVRQGMTGMGESCGRGLETRGVTCVGEDDDEPADVSECLRSAGAMPRRVRECQVPCKEDCTLSSWSKFTECTDCGGQRSRKRSLTGRSKKREKCQRAELYPLLETEACPCKEFLSRPHGNWSDCVLQESPAQGALQGWRAHRDVKECGRGLRYRAVACLDQGGRLVDPSLCTASGYTEEVCQIPCPLDCKLSEWSAWSACSASCGSGVKVRSKWLREKPFNGGRPCPKLDLKNQVSEAVPCYSECGQYVWVTESWSVCTINALDKLPECGGGVQSRKVRCVRRGSEVQGDPVDDSFCDPEEMPVRAQTCFLPCPDDCVMSQWGQWSSCPLPCDQSSVRSRWRHPLRLPENGKTCPEHNQTETCILNSTCFTYQYNLSDWSTCQLSENAVCGQGVRTRLLDCVRSDGKVLELSVCEELGLARDWKLTVQCQVDCPVNCLLSEWSPWSECSHTCGSQGHMMRSRSVMQPAHEEGRPCPSQLSQTKPCPIMPCYRWMLGDWFPCRVDGAACGEGVRQRNLTCVVDWGDPSEPSPPKATEEEKCEDKLRKTSEQELQLPCSVPCPGDCHLTEWSSWSSCQLTCLDGRSFETTGQQARSRAVVVQVVENQDNCPQQVFETRPCKGGRCHTYEWKMSGWRDNERSVWCQRSDGVNVTGGCFLQKRPMTIRQCYPPCTKPFSYCTQSGVCGCERGYTEVMTTHGFLDYCTKTPGGDNKKADVKTNSGRLKPGTSQFQDFFSEWSLQPVGPDGRVKMWVYGVTAGGFLLLLFIIALSFMLWKKTTQNKSSSPPQKPLTLAYDGDVDM</sequence>
<dbReference type="Pfam" id="PF00090">
    <property type="entry name" value="TSP_1"/>
    <property type="match status" value="2"/>
</dbReference>
<evidence type="ECO:0000256" key="8">
    <source>
        <dbReference type="ARBA" id="ARBA00022782"/>
    </source>
</evidence>
<accession>A0A9D3PWM3</accession>
<dbReference type="FunFam" id="2.20.100.10:FF:000014">
    <property type="entry name" value="Thrombospondin type 1 domain containing 7A"/>
    <property type="match status" value="1"/>
</dbReference>
<keyword evidence="6" id="KW-0732">Signal</keyword>
<evidence type="ECO:0000256" key="4">
    <source>
        <dbReference type="ARBA" id="ARBA00022657"/>
    </source>
</evidence>
<evidence type="ECO:0000256" key="11">
    <source>
        <dbReference type="ARBA" id="ARBA00023157"/>
    </source>
</evidence>
<dbReference type="PROSITE" id="PS50092">
    <property type="entry name" value="TSP1"/>
    <property type="match status" value="15"/>
</dbReference>
<feature type="domain" description="Spondin-like TSP1" evidence="17">
    <location>
        <begin position="237"/>
        <end position="289"/>
    </location>
</feature>
<evidence type="ECO:0000256" key="2">
    <source>
        <dbReference type="ARBA" id="ARBA00004316"/>
    </source>
</evidence>
<dbReference type="GO" id="GO:0030036">
    <property type="term" value="P:actin cytoskeleton organization"/>
    <property type="evidence" value="ECO:0007669"/>
    <property type="project" value="TreeGrafter"/>
</dbReference>
<comment type="subcellular location">
    <subcellularLocation>
        <location evidence="1">Cell membrane</location>
        <topology evidence="1">Single-pass type I membrane protein</topology>
    </subcellularLocation>
    <subcellularLocation>
        <location evidence="2">Cell projection</location>
    </subcellularLocation>
</comment>
<evidence type="ECO:0000313" key="20">
    <source>
        <dbReference type="Proteomes" id="UP001046870"/>
    </source>
</evidence>
<dbReference type="InterPro" id="IPR056991">
    <property type="entry name" value="TSP1_TSH7A-B_C"/>
</dbReference>
<dbReference type="PANTHER" id="PTHR11311:SF7">
    <property type="entry name" value="THROMBOSPONDIN TYPE-1 DOMAIN-CONTAINING PROTEIN 7B"/>
    <property type="match status" value="1"/>
</dbReference>
<reference evidence="19" key="1">
    <citation type="submission" date="2021-01" db="EMBL/GenBank/DDBJ databases">
        <authorList>
            <person name="Zahm M."/>
            <person name="Roques C."/>
            <person name="Cabau C."/>
            <person name="Klopp C."/>
            <person name="Donnadieu C."/>
            <person name="Jouanno E."/>
            <person name="Lampietro C."/>
            <person name="Louis A."/>
            <person name="Herpin A."/>
            <person name="Echchiki A."/>
            <person name="Berthelot C."/>
            <person name="Parey E."/>
            <person name="Roest-Crollius H."/>
            <person name="Braasch I."/>
            <person name="Postlethwait J."/>
            <person name="Bobe J."/>
            <person name="Montfort J."/>
            <person name="Bouchez O."/>
            <person name="Begum T."/>
            <person name="Mejri S."/>
            <person name="Adams A."/>
            <person name="Chen W.-J."/>
            <person name="Guiguen Y."/>
        </authorList>
    </citation>
    <scope>NUCLEOTIDE SEQUENCE</scope>
    <source>
        <strain evidence="19">YG-15Mar2019-1</strain>
        <tissue evidence="19">Brain</tissue>
    </source>
</reference>
<dbReference type="FunFam" id="2.20.100.10:FF:000027">
    <property type="entry name" value="Thrombospondin type 1 domain containing 7A"/>
    <property type="match status" value="1"/>
</dbReference>
<dbReference type="InterPro" id="IPR000884">
    <property type="entry name" value="TSP1_rpt"/>
</dbReference>
<dbReference type="EMBL" id="JAFDVH010000012">
    <property type="protein sequence ID" value="KAG7466948.1"/>
    <property type="molecule type" value="Genomic_DNA"/>
</dbReference>
<evidence type="ECO:0000259" key="18">
    <source>
        <dbReference type="Pfam" id="PF23308"/>
    </source>
</evidence>
<feature type="compositionally biased region" description="Basic residues" evidence="15">
    <location>
        <begin position="345"/>
        <end position="361"/>
    </location>
</feature>
<evidence type="ECO:0000256" key="12">
    <source>
        <dbReference type="ARBA" id="ARBA00023180"/>
    </source>
</evidence>
<dbReference type="FunFam" id="2.20.100.10:FF:000019">
    <property type="entry name" value="Thrombospondin type 1 domain containing 7A"/>
    <property type="match status" value="2"/>
</dbReference>
<feature type="domain" description="Thrombospondin type-1" evidence="18">
    <location>
        <begin position="1552"/>
        <end position="1591"/>
    </location>
</feature>
<feature type="domain" description="Spondin-like TSP1" evidence="17">
    <location>
        <begin position="808"/>
        <end position="864"/>
    </location>
</feature>
<gene>
    <name evidence="19" type="ORF">MATL_G00147740</name>
</gene>
<dbReference type="Gene3D" id="2.20.100.10">
    <property type="entry name" value="Thrombospondin type-1 (TSP1) repeat"/>
    <property type="match status" value="10"/>
</dbReference>
<evidence type="ECO:0000256" key="16">
    <source>
        <dbReference type="SAM" id="Phobius"/>
    </source>
</evidence>
<keyword evidence="20" id="KW-1185">Reference proteome</keyword>
<dbReference type="FunFam" id="2.20.100.10:FF:000050">
    <property type="entry name" value="Thrombospondin type 1 domain containing 7B"/>
    <property type="match status" value="1"/>
</dbReference>
<feature type="region of interest" description="Disordered" evidence="15">
    <location>
        <begin position="1"/>
        <end position="45"/>
    </location>
</feature>
<dbReference type="GO" id="GO:0042995">
    <property type="term" value="C:cell projection"/>
    <property type="evidence" value="ECO:0007669"/>
    <property type="project" value="UniProtKB-SubCell"/>
</dbReference>
<dbReference type="PANTHER" id="PTHR11311">
    <property type="entry name" value="SPONDIN"/>
    <property type="match status" value="1"/>
</dbReference>
<keyword evidence="9 16" id="KW-1133">Transmembrane helix</keyword>
<keyword evidence="3" id="KW-1003">Cell membrane</keyword>
<dbReference type="SMART" id="SM00209">
    <property type="entry name" value="TSP1"/>
    <property type="match status" value="16"/>
</dbReference>
<keyword evidence="10 16" id="KW-0472">Membrane</keyword>
<dbReference type="FunFam" id="2.20.100.10:FF:000018">
    <property type="entry name" value="Thrombospondin type 1 domain containing 7A"/>
    <property type="match status" value="1"/>
</dbReference>
<feature type="region of interest" description="Disordered" evidence="15">
    <location>
        <begin position="1662"/>
        <end position="1683"/>
    </location>
</feature>
<protein>
    <recommendedName>
        <fullName evidence="14">Thrombospondin type-1 domain-containing protein 7A</fullName>
    </recommendedName>
</protein>
<dbReference type="Proteomes" id="UP001046870">
    <property type="component" value="Chromosome 12"/>
</dbReference>
<dbReference type="InterPro" id="IPR044004">
    <property type="entry name" value="TSP1_spondin_dom"/>
</dbReference>
<evidence type="ECO:0000256" key="13">
    <source>
        <dbReference type="ARBA" id="ARBA00023273"/>
    </source>
</evidence>
<feature type="region of interest" description="Disordered" evidence="15">
    <location>
        <begin position="334"/>
        <end position="364"/>
    </location>
</feature>
<evidence type="ECO:0000256" key="10">
    <source>
        <dbReference type="ARBA" id="ARBA00023136"/>
    </source>
</evidence>
<evidence type="ECO:0000256" key="5">
    <source>
        <dbReference type="ARBA" id="ARBA00022692"/>
    </source>
</evidence>
<keyword evidence="7" id="KW-0677">Repeat</keyword>
<name>A0A9D3PWM3_MEGAT</name>
<evidence type="ECO:0000259" key="17">
    <source>
        <dbReference type="Pfam" id="PF19028"/>
    </source>
</evidence>
<keyword evidence="11" id="KW-1015">Disulfide bond</keyword>
<dbReference type="Pfam" id="PF19030">
    <property type="entry name" value="TSP1_ADAMTS"/>
    <property type="match status" value="2"/>
</dbReference>
<dbReference type="GO" id="GO:0001525">
    <property type="term" value="P:angiogenesis"/>
    <property type="evidence" value="ECO:0007669"/>
    <property type="project" value="UniProtKB-KW"/>
</dbReference>
<dbReference type="GO" id="GO:0030154">
    <property type="term" value="P:cell differentiation"/>
    <property type="evidence" value="ECO:0007669"/>
    <property type="project" value="UniProtKB-KW"/>
</dbReference>
<evidence type="ECO:0000313" key="19">
    <source>
        <dbReference type="EMBL" id="KAG7466948.1"/>
    </source>
</evidence>
<feature type="transmembrane region" description="Helical" evidence="16">
    <location>
        <begin position="1633"/>
        <end position="1657"/>
    </location>
</feature>
<feature type="domain" description="Spondin-like TSP1" evidence="17">
    <location>
        <begin position="672"/>
        <end position="730"/>
    </location>
</feature>
<feature type="domain" description="Spondin-like TSP1" evidence="17">
    <location>
        <begin position="1073"/>
        <end position="1125"/>
    </location>
</feature>
<dbReference type="InterPro" id="IPR051418">
    <property type="entry name" value="Spondin/Thrombospondin_T1"/>
</dbReference>
<evidence type="ECO:0000256" key="14">
    <source>
        <dbReference type="ARBA" id="ARBA00069078"/>
    </source>
</evidence>
<dbReference type="FunFam" id="2.20.100.10:FF:000015">
    <property type="entry name" value="Thrombospondin, type I, domain containing 7A"/>
    <property type="match status" value="1"/>
</dbReference>
<evidence type="ECO:0000256" key="9">
    <source>
        <dbReference type="ARBA" id="ARBA00022989"/>
    </source>
</evidence>
<dbReference type="FunFam" id="2.20.100.10:FF:000031">
    <property type="entry name" value="Thrombospondin type 1 domain containing 7A"/>
    <property type="match status" value="1"/>
</dbReference>
<keyword evidence="8" id="KW-0221">Differentiation</keyword>
<evidence type="ECO:0000256" key="1">
    <source>
        <dbReference type="ARBA" id="ARBA00004251"/>
    </source>
</evidence>
<feature type="domain" description="Spondin-like TSP1" evidence="17">
    <location>
        <begin position="1321"/>
        <end position="1374"/>
    </location>
</feature>
<keyword evidence="12" id="KW-0325">Glycoprotein</keyword>
<feature type="domain" description="Spondin-like TSP1" evidence="17">
    <location>
        <begin position="408"/>
        <end position="460"/>
    </location>
</feature>
<proteinExistence type="predicted"/>
<dbReference type="OrthoDB" id="5814848at2759"/>
<dbReference type="InterPro" id="IPR036383">
    <property type="entry name" value="TSP1_rpt_sf"/>
</dbReference>
<evidence type="ECO:0000256" key="3">
    <source>
        <dbReference type="ARBA" id="ARBA00022475"/>
    </source>
</evidence>
<feature type="domain" description="Spondin-like TSP1" evidence="17">
    <location>
        <begin position="1448"/>
        <end position="1507"/>
    </location>
</feature>
<keyword evidence="4" id="KW-0037">Angiogenesis</keyword>